<dbReference type="InterPro" id="IPR005467">
    <property type="entry name" value="His_kinase_dom"/>
</dbReference>
<dbReference type="PROSITE" id="PS50109">
    <property type="entry name" value="HIS_KIN"/>
    <property type="match status" value="1"/>
</dbReference>
<dbReference type="EMBL" id="JAVIIW010000020">
    <property type="protein sequence ID" value="MDX8480312.1"/>
    <property type="molecule type" value="Genomic_DNA"/>
</dbReference>
<keyword evidence="8" id="KW-0902">Two-component regulatory system</keyword>
<evidence type="ECO:0000256" key="5">
    <source>
        <dbReference type="ARBA" id="ARBA00022741"/>
    </source>
</evidence>
<dbReference type="InterPro" id="IPR036890">
    <property type="entry name" value="HATPase_C_sf"/>
</dbReference>
<evidence type="ECO:0000256" key="8">
    <source>
        <dbReference type="ARBA" id="ARBA00023012"/>
    </source>
</evidence>
<comment type="caution">
    <text evidence="11">The sequence shown here is derived from an EMBL/GenBank/DDBJ whole genome shotgun (WGS) entry which is preliminary data.</text>
</comment>
<dbReference type="CDD" id="cd16917">
    <property type="entry name" value="HATPase_UhpB-NarQ-NarX-like"/>
    <property type="match status" value="1"/>
</dbReference>
<evidence type="ECO:0000256" key="3">
    <source>
        <dbReference type="ARBA" id="ARBA00022553"/>
    </source>
</evidence>
<dbReference type="RefSeq" id="WP_320288618.1">
    <property type="nucleotide sequence ID" value="NZ_JAVIIW010000020.1"/>
</dbReference>
<organism evidence="11 12">
    <name type="scientific">Mesorhizobium album</name>
    <dbReference type="NCBI Taxonomy" id="3072314"/>
    <lineage>
        <taxon>Bacteria</taxon>
        <taxon>Pseudomonadati</taxon>
        <taxon>Pseudomonadota</taxon>
        <taxon>Alphaproteobacteria</taxon>
        <taxon>Hyphomicrobiales</taxon>
        <taxon>Phyllobacteriaceae</taxon>
        <taxon>Mesorhizobium</taxon>
    </lineage>
</organism>
<name>A0ABU4Y040_9HYPH</name>
<dbReference type="EC" id="2.7.13.3" evidence="2"/>
<evidence type="ECO:0000256" key="1">
    <source>
        <dbReference type="ARBA" id="ARBA00000085"/>
    </source>
</evidence>
<evidence type="ECO:0000256" key="9">
    <source>
        <dbReference type="SAM" id="MobiDB-lite"/>
    </source>
</evidence>
<keyword evidence="5" id="KW-0547">Nucleotide-binding</keyword>
<evidence type="ECO:0000259" key="10">
    <source>
        <dbReference type="PROSITE" id="PS50109"/>
    </source>
</evidence>
<dbReference type="InterPro" id="IPR050482">
    <property type="entry name" value="Sensor_HK_TwoCompSys"/>
</dbReference>
<evidence type="ECO:0000256" key="4">
    <source>
        <dbReference type="ARBA" id="ARBA00022679"/>
    </source>
</evidence>
<feature type="domain" description="Histidine kinase" evidence="10">
    <location>
        <begin position="120"/>
        <end position="312"/>
    </location>
</feature>
<feature type="compositionally biased region" description="Polar residues" evidence="9">
    <location>
        <begin position="1"/>
        <end position="17"/>
    </location>
</feature>
<evidence type="ECO:0000256" key="6">
    <source>
        <dbReference type="ARBA" id="ARBA00022777"/>
    </source>
</evidence>
<dbReference type="InterPro" id="IPR011712">
    <property type="entry name" value="Sig_transdc_His_kin_sub3_dim/P"/>
</dbReference>
<dbReference type="Gene3D" id="3.30.565.10">
    <property type="entry name" value="Histidine kinase-like ATPase, C-terminal domain"/>
    <property type="match status" value="1"/>
</dbReference>
<dbReference type="SMART" id="SM00387">
    <property type="entry name" value="HATPase_c"/>
    <property type="match status" value="1"/>
</dbReference>
<dbReference type="InterPro" id="IPR003594">
    <property type="entry name" value="HATPase_dom"/>
</dbReference>
<comment type="catalytic activity">
    <reaction evidence="1">
        <text>ATP + protein L-histidine = ADP + protein N-phospho-L-histidine.</text>
        <dbReference type="EC" id="2.7.13.3"/>
    </reaction>
</comment>
<dbReference type="SUPFAM" id="SSF55874">
    <property type="entry name" value="ATPase domain of HSP90 chaperone/DNA topoisomerase II/histidine kinase"/>
    <property type="match status" value="1"/>
</dbReference>
<proteinExistence type="predicted"/>
<keyword evidence="6 11" id="KW-0418">Kinase</keyword>
<dbReference type="Pfam" id="PF02518">
    <property type="entry name" value="HATPase_c"/>
    <property type="match status" value="1"/>
</dbReference>
<dbReference type="Proteomes" id="UP001287059">
    <property type="component" value="Unassembled WGS sequence"/>
</dbReference>
<keyword evidence="7" id="KW-0067">ATP-binding</keyword>
<evidence type="ECO:0000313" key="11">
    <source>
        <dbReference type="EMBL" id="MDX8480312.1"/>
    </source>
</evidence>
<gene>
    <name evidence="11" type="ORF">RFN28_17845</name>
</gene>
<evidence type="ECO:0000256" key="7">
    <source>
        <dbReference type="ARBA" id="ARBA00022840"/>
    </source>
</evidence>
<dbReference type="GO" id="GO:0016301">
    <property type="term" value="F:kinase activity"/>
    <property type="evidence" value="ECO:0007669"/>
    <property type="project" value="UniProtKB-KW"/>
</dbReference>
<dbReference type="PANTHER" id="PTHR24421:SF10">
    <property type="entry name" value="NITRATE_NITRITE SENSOR PROTEIN NARQ"/>
    <property type="match status" value="1"/>
</dbReference>
<dbReference type="PANTHER" id="PTHR24421">
    <property type="entry name" value="NITRATE/NITRITE SENSOR PROTEIN NARX-RELATED"/>
    <property type="match status" value="1"/>
</dbReference>
<accession>A0ABU4Y040</accession>
<feature type="region of interest" description="Disordered" evidence="9">
    <location>
        <begin position="1"/>
        <end position="24"/>
    </location>
</feature>
<sequence length="312" mass="33911">MNISAATKMTETTQQGCLQKRRRNIGADRHRLPDFLLMPLSGKVEGIGKKLTGIKAYAGCILRGLHAFSRRPVDGLRPFAAAQRREGLMRAGGTTGKDDRARRRKLARHLIAVQEEQRLRLSRELHDDLGQMLASVALELHAIRADSAELDARLALAAQIVDQLSAKVRDAAWSLRPADLDRLGLRASVEDLASMLCAQLGIPCDVDLEALSRPLAAEVALTLYRIAQEALTNIGRHARPSRVSVTAHIRDDRLRLTIEDNGRGFDGNVTPGSHHLGQAGMKERLALIGGALTVETARGKGTAIYADVPLTG</sequence>
<keyword evidence="12" id="KW-1185">Reference proteome</keyword>
<dbReference type="Gene3D" id="1.20.5.1930">
    <property type="match status" value="1"/>
</dbReference>
<keyword evidence="4" id="KW-0808">Transferase</keyword>
<evidence type="ECO:0000256" key="2">
    <source>
        <dbReference type="ARBA" id="ARBA00012438"/>
    </source>
</evidence>
<reference evidence="11 12" key="1">
    <citation type="submission" date="2023-08" db="EMBL/GenBank/DDBJ databases">
        <title>Implementing the SeqCode for naming new Mesorhizobium species isolated from Vachellia karroo root nodules.</title>
        <authorList>
            <person name="Van Lill M."/>
        </authorList>
    </citation>
    <scope>NUCLEOTIDE SEQUENCE [LARGE SCALE GENOMIC DNA]</scope>
    <source>
        <strain evidence="11 12">VK24D</strain>
    </source>
</reference>
<keyword evidence="3" id="KW-0597">Phosphoprotein</keyword>
<evidence type="ECO:0000313" key="12">
    <source>
        <dbReference type="Proteomes" id="UP001287059"/>
    </source>
</evidence>
<protein>
    <recommendedName>
        <fullName evidence="2">histidine kinase</fullName>
        <ecNumber evidence="2">2.7.13.3</ecNumber>
    </recommendedName>
</protein>
<dbReference type="Pfam" id="PF07730">
    <property type="entry name" value="HisKA_3"/>
    <property type="match status" value="1"/>
</dbReference>